<name>A0A834ZJG7_TETSI</name>
<feature type="compositionally biased region" description="Low complexity" evidence="1">
    <location>
        <begin position="27"/>
        <end position="45"/>
    </location>
</feature>
<dbReference type="EMBL" id="JABCRI010000005">
    <property type="protein sequence ID" value="KAF8406600.1"/>
    <property type="molecule type" value="Genomic_DNA"/>
</dbReference>
<feature type="domain" description="Senescence" evidence="2">
    <location>
        <begin position="285"/>
        <end position="471"/>
    </location>
</feature>
<keyword evidence="4" id="KW-1185">Reference proteome</keyword>
<feature type="region of interest" description="Disordered" evidence="1">
    <location>
        <begin position="173"/>
        <end position="192"/>
    </location>
</feature>
<dbReference type="OrthoDB" id="20821at2759"/>
<evidence type="ECO:0000259" key="2">
    <source>
        <dbReference type="Pfam" id="PF06911"/>
    </source>
</evidence>
<dbReference type="Proteomes" id="UP000655225">
    <property type="component" value="Unassembled WGS sequence"/>
</dbReference>
<dbReference type="InterPro" id="IPR045036">
    <property type="entry name" value="Spartin-like"/>
</dbReference>
<protein>
    <recommendedName>
        <fullName evidence="2">Senescence domain-containing protein</fullName>
    </recommendedName>
</protein>
<accession>A0A834ZJG7</accession>
<feature type="region of interest" description="Disordered" evidence="1">
    <location>
        <begin position="22"/>
        <end position="62"/>
    </location>
</feature>
<organism evidence="3 4">
    <name type="scientific">Tetracentron sinense</name>
    <name type="common">Spur-leaf</name>
    <dbReference type="NCBI Taxonomy" id="13715"/>
    <lineage>
        <taxon>Eukaryota</taxon>
        <taxon>Viridiplantae</taxon>
        <taxon>Streptophyta</taxon>
        <taxon>Embryophyta</taxon>
        <taxon>Tracheophyta</taxon>
        <taxon>Spermatophyta</taxon>
        <taxon>Magnoliopsida</taxon>
        <taxon>Trochodendrales</taxon>
        <taxon>Trochodendraceae</taxon>
        <taxon>Tetracentron</taxon>
    </lineage>
</organism>
<dbReference type="OMA" id="EHEPVQW"/>
<dbReference type="Pfam" id="PF06911">
    <property type="entry name" value="Senescence"/>
    <property type="match status" value="1"/>
</dbReference>
<dbReference type="InterPro" id="IPR009686">
    <property type="entry name" value="Senescence/spartin_C"/>
</dbReference>
<reference evidence="3 4" key="1">
    <citation type="submission" date="2020-04" db="EMBL/GenBank/DDBJ databases">
        <title>Plant Genome Project.</title>
        <authorList>
            <person name="Zhang R.-G."/>
        </authorList>
    </citation>
    <scope>NUCLEOTIDE SEQUENCE [LARGE SCALE GENOMIC DNA]</scope>
    <source>
        <strain evidence="3">YNK0</strain>
        <tissue evidence="3">Leaf</tissue>
    </source>
</reference>
<gene>
    <name evidence="3" type="ORF">HHK36_008688</name>
</gene>
<sequence length="483" mass="52187">MASHNPSNPNFSYPEVIQSIPETTHFLSKPKSSSSSSLYPAVDSSDPSKDSKPSSSSSSLYPSLDMKDLVENLFPDNYEVHQNPNSHAPSAPIESVEEVLVKIPGAIVHLIDKQYSVELASGDLTIVRLRQNDNVVAVIARVADEIQWPLAKDEAAVKLDESHYFFSLRFPSTDADRSDSSDDEGHDSNESEDVLNYGLTIASKGQESVLKKLDEILEHYSSFSIQKVSKKGKSDVIDGSVAKEISPSEFKSEKKKKELMEERSAAYWTTLAPNVEDYSGSVARMIASGSGQLIKGILWCGDVTVDRLKWGNEVLKKRTGPASKSEISPKAMKRIKRVKRMTKMSEKVATGVLSGVLKVSGIFTSSIVNSKAGKKFFSLLPGEIVLASLDGFGKVCDAVEVAGRNVMSTSSVVTTGLVSHRYGEEAAQATNEGLDAAGHAIGTAWAVFKIRKALNPKSVIKPSTLAKSAAKKAAAKMKAKSTK</sequence>
<dbReference type="GO" id="GO:0005886">
    <property type="term" value="C:plasma membrane"/>
    <property type="evidence" value="ECO:0007669"/>
    <property type="project" value="TreeGrafter"/>
</dbReference>
<feature type="compositionally biased region" description="Acidic residues" evidence="1">
    <location>
        <begin position="181"/>
        <end position="192"/>
    </location>
</feature>
<comment type="caution">
    <text evidence="3">The sequence shown here is derived from an EMBL/GenBank/DDBJ whole genome shotgun (WGS) entry which is preliminary data.</text>
</comment>
<dbReference type="PANTHER" id="PTHR21068">
    <property type="entry name" value="SPARTIN"/>
    <property type="match status" value="1"/>
</dbReference>
<proteinExistence type="predicted"/>
<evidence type="ECO:0000313" key="3">
    <source>
        <dbReference type="EMBL" id="KAF8406600.1"/>
    </source>
</evidence>
<evidence type="ECO:0000256" key="1">
    <source>
        <dbReference type="SAM" id="MobiDB-lite"/>
    </source>
</evidence>
<dbReference type="AlphaFoldDB" id="A0A834ZJG7"/>
<evidence type="ECO:0000313" key="4">
    <source>
        <dbReference type="Proteomes" id="UP000655225"/>
    </source>
</evidence>
<dbReference type="PANTHER" id="PTHR21068:SF43">
    <property type="entry name" value="SPARTIN"/>
    <property type="match status" value="1"/>
</dbReference>